<dbReference type="EMBL" id="AP022620">
    <property type="protein sequence ID" value="BBZ79400.1"/>
    <property type="molecule type" value="Genomic_DNA"/>
</dbReference>
<evidence type="ECO:0000256" key="1">
    <source>
        <dbReference type="SAM" id="Phobius"/>
    </source>
</evidence>
<keyword evidence="1" id="KW-1133">Transmembrane helix</keyword>
<gene>
    <name evidence="2" type="ORF">MANY_47370</name>
</gene>
<dbReference type="RefSeq" id="WP_163806552.1">
    <property type="nucleotide sequence ID" value="NZ_AP022620.1"/>
</dbReference>
<keyword evidence="1" id="KW-0472">Membrane</keyword>
<reference evidence="2 3" key="1">
    <citation type="journal article" date="2019" name="Emerg. Microbes Infect.">
        <title>Comprehensive subspecies identification of 175 nontuberculous mycobacteria species based on 7547 genomic profiles.</title>
        <authorList>
            <person name="Matsumoto Y."/>
            <person name="Kinjo T."/>
            <person name="Motooka D."/>
            <person name="Nabeya D."/>
            <person name="Jung N."/>
            <person name="Uechi K."/>
            <person name="Horii T."/>
            <person name="Iida T."/>
            <person name="Fujita J."/>
            <person name="Nakamura S."/>
        </authorList>
    </citation>
    <scope>NUCLEOTIDE SEQUENCE [LARGE SCALE GENOMIC DNA]</scope>
    <source>
        <strain evidence="2 3">JCM 30275</strain>
    </source>
</reference>
<feature type="transmembrane region" description="Helical" evidence="1">
    <location>
        <begin position="49"/>
        <end position="72"/>
    </location>
</feature>
<evidence type="ECO:0008006" key="4">
    <source>
        <dbReference type="Google" id="ProtNLM"/>
    </source>
</evidence>
<keyword evidence="1" id="KW-0812">Transmembrane</keyword>
<organism evidence="2 3">
    <name type="scientific">Mycolicibacterium anyangense</name>
    <dbReference type="NCBI Taxonomy" id="1431246"/>
    <lineage>
        <taxon>Bacteria</taxon>
        <taxon>Bacillati</taxon>
        <taxon>Actinomycetota</taxon>
        <taxon>Actinomycetes</taxon>
        <taxon>Mycobacteriales</taxon>
        <taxon>Mycobacteriaceae</taxon>
        <taxon>Mycolicibacterium</taxon>
    </lineage>
</organism>
<protein>
    <recommendedName>
        <fullName evidence="4">Transmembrane protein</fullName>
    </recommendedName>
</protein>
<dbReference type="Proteomes" id="UP000467249">
    <property type="component" value="Chromosome"/>
</dbReference>
<dbReference type="KEGG" id="many:MANY_47370"/>
<sequence length="78" mass="8076">MRHVIALVLAVLAGVGAVWSWLQVRTIVDVAPVTDGQPATTSVAYDPPLMLLTMALATAAGVLLVVGVAGVVRSRRRG</sequence>
<accession>A0A6N4WBN9</accession>
<keyword evidence="3" id="KW-1185">Reference proteome</keyword>
<proteinExistence type="predicted"/>
<dbReference type="AlphaFoldDB" id="A0A6N4WBN9"/>
<evidence type="ECO:0000313" key="2">
    <source>
        <dbReference type="EMBL" id="BBZ79400.1"/>
    </source>
</evidence>
<evidence type="ECO:0000313" key="3">
    <source>
        <dbReference type="Proteomes" id="UP000467249"/>
    </source>
</evidence>
<name>A0A6N4WBN9_9MYCO</name>